<keyword evidence="2" id="KW-1185">Reference proteome</keyword>
<comment type="caution">
    <text evidence="1">The sequence shown here is derived from an EMBL/GenBank/DDBJ whole genome shotgun (WGS) entry which is preliminary data.</text>
</comment>
<reference evidence="1" key="2">
    <citation type="journal article" date="2022" name="New Phytol.">
        <title>Evolutionary transition to the ectomycorrhizal habit in the genomes of a hyperdiverse lineage of mushroom-forming fungi.</title>
        <authorList>
            <person name="Looney B."/>
            <person name="Miyauchi S."/>
            <person name="Morin E."/>
            <person name="Drula E."/>
            <person name="Courty P.E."/>
            <person name="Kohler A."/>
            <person name="Kuo A."/>
            <person name="LaButti K."/>
            <person name="Pangilinan J."/>
            <person name="Lipzen A."/>
            <person name="Riley R."/>
            <person name="Andreopoulos W."/>
            <person name="He G."/>
            <person name="Johnson J."/>
            <person name="Nolan M."/>
            <person name="Tritt A."/>
            <person name="Barry K.W."/>
            <person name="Grigoriev I.V."/>
            <person name="Nagy L.G."/>
            <person name="Hibbett D."/>
            <person name="Henrissat B."/>
            <person name="Matheny P.B."/>
            <person name="Labbe J."/>
            <person name="Martin F.M."/>
        </authorList>
    </citation>
    <scope>NUCLEOTIDE SEQUENCE</scope>
    <source>
        <strain evidence="1">HHB10654</strain>
    </source>
</reference>
<dbReference type="Proteomes" id="UP000814140">
    <property type="component" value="Unassembled WGS sequence"/>
</dbReference>
<sequence length="129" mass="14045">MDLPSSRELELEALLRRRDAQVTELSDEVAHLRHYLSIQPGPSTTDPVSLPPALVSLLLPHLGGSAPDGGSSSTVAAALTQRTKLLQEENDELYELLRSTETGKLKEEVKGLRRAVGRLETALRGVHES</sequence>
<protein>
    <submittedName>
        <fullName evidence="1">Uncharacterized protein</fullName>
    </submittedName>
</protein>
<accession>A0ACB8TJX8</accession>
<organism evidence="1 2">
    <name type="scientific">Artomyces pyxidatus</name>
    <dbReference type="NCBI Taxonomy" id="48021"/>
    <lineage>
        <taxon>Eukaryota</taxon>
        <taxon>Fungi</taxon>
        <taxon>Dikarya</taxon>
        <taxon>Basidiomycota</taxon>
        <taxon>Agaricomycotina</taxon>
        <taxon>Agaricomycetes</taxon>
        <taxon>Russulales</taxon>
        <taxon>Auriscalpiaceae</taxon>
        <taxon>Artomyces</taxon>
    </lineage>
</organism>
<reference evidence="1" key="1">
    <citation type="submission" date="2021-03" db="EMBL/GenBank/DDBJ databases">
        <authorList>
            <consortium name="DOE Joint Genome Institute"/>
            <person name="Ahrendt S."/>
            <person name="Looney B.P."/>
            <person name="Miyauchi S."/>
            <person name="Morin E."/>
            <person name="Drula E."/>
            <person name="Courty P.E."/>
            <person name="Chicoki N."/>
            <person name="Fauchery L."/>
            <person name="Kohler A."/>
            <person name="Kuo A."/>
            <person name="Labutti K."/>
            <person name="Pangilinan J."/>
            <person name="Lipzen A."/>
            <person name="Riley R."/>
            <person name="Andreopoulos W."/>
            <person name="He G."/>
            <person name="Johnson J."/>
            <person name="Barry K.W."/>
            <person name="Grigoriev I.V."/>
            <person name="Nagy L."/>
            <person name="Hibbett D."/>
            <person name="Henrissat B."/>
            <person name="Matheny P.B."/>
            <person name="Labbe J."/>
            <person name="Martin F."/>
        </authorList>
    </citation>
    <scope>NUCLEOTIDE SEQUENCE</scope>
    <source>
        <strain evidence="1">HHB10654</strain>
    </source>
</reference>
<proteinExistence type="predicted"/>
<evidence type="ECO:0000313" key="1">
    <source>
        <dbReference type="EMBL" id="KAI0068763.1"/>
    </source>
</evidence>
<gene>
    <name evidence="1" type="ORF">BV25DRAFT_1817673</name>
</gene>
<dbReference type="EMBL" id="MU277187">
    <property type="protein sequence ID" value="KAI0068763.1"/>
    <property type="molecule type" value="Genomic_DNA"/>
</dbReference>
<evidence type="ECO:0000313" key="2">
    <source>
        <dbReference type="Proteomes" id="UP000814140"/>
    </source>
</evidence>
<name>A0ACB8TJX8_9AGAM</name>